<dbReference type="AlphaFoldDB" id="C6LB68"/>
<evidence type="ECO:0008006" key="3">
    <source>
        <dbReference type="Google" id="ProtNLM"/>
    </source>
</evidence>
<dbReference type="OrthoDB" id="2064370at2"/>
<accession>C6LB68</accession>
<sequence length="955" mass="109029">MHLRGNIAYHSWEEFWSQAYTSPFFKAAYDDTSEKTDWSLSERQLFTQSNGRILLGQDTMGRLHFACTPHERIYAVPSGGEDIGGQFKGHIGQYYQNDTALLLGKLQYEFELENGLLLPAANREAITEYTDYFLPTTTSGYPEMEMKIFSFAPVLEPEALSQSRIHPLPGPAAVLFCVEAVNMAGCTLRGRLRLSFDQKFVSQFEHYGKRFEDYAQNPYRAEWDQKLLVLWHPQVCAAIQLLDAVTEGEAANPRIYVPFEMKAGERRLFTTIIALAPHREEIHENLGIVYQHTPLEWMNVTSAFWKSRLGRIESGIRENEELGHKYSDMHIRFILDNFNCLSFNGRGQLLTNWQGAPSHSLSRLWGIDIEPDVVSVMYAVPEVGPCAVEYLLERNRPRFSLYSDHSMFFFISPLLIAGKYLELTGDSAYFQNRMDVLSGLEAVYRGMLAHKHKERALFSSHYASDLIVFKKYDYGANVQCYYALKSWCAIQKAVGKQDEEAQELLMRMPADMAECMEADGTFGRQITGGNNLEENKDRFYIPEELWYYGGEDTATVLAPLYGLYEFDYGPYVNLHRFARSLFITNYDPEYQTLRELHFGMNPSATGCTLRLGGSYTRREMLHALEILFERLDETGSLFWWPRAYNKKRCLTRCSQGQGAWIQQSVEQWYGLRMDGTNRMLTIKPQGLLTSYKLTGMRLGVFCFDITYEEQEAQTVFIVKNCNKVDFTVKFVVRQSGAAAEGKLQRGCILVPAGRTIRKQFYTEAFVPEESGIVQTECAAFAEQGIIFRPYGIVMPKLSAGKCSIFLLRFVIAHMETEEWEKVSVELEVPKGWLAKEKQYYIWDYQPVFTEGKTVCEIGSVKPGTHGVAGFYISLPDTLAGDEKSVMLSAHPFPQTADGSLGDIELYIEGECTECTEPVTAILRVNGVIRGQCVLPVRILDKEEYGRKFDRMYHGV</sequence>
<keyword evidence="2" id="KW-1185">Reference proteome</keyword>
<dbReference type="STRING" id="168384.SAMN05660368_01336"/>
<comment type="caution">
    <text evidence="1">The sequence shown here is derived from an EMBL/GenBank/DDBJ whole genome shotgun (WGS) entry which is preliminary data.</text>
</comment>
<dbReference type="Proteomes" id="UP000005561">
    <property type="component" value="Unassembled WGS sequence"/>
</dbReference>
<dbReference type="eggNOG" id="ENOG502Z9US">
    <property type="taxonomic scope" value="Bacteria"/>
</dbReference>
<reference evidence="1" key="1">
    <citation type="submission" date="2009-07" db="EMBL/GenBank/DDBJ databases">
        <authorList>
            <person name="Weinstock G."/>
            <person name="Sodergren E."/>
            <person name="Clifton S."/>
            <person name="Fulton L."/>
            <person name="Fulton B."/>
            <person name="Courtney L."/>
            <person name="Fronick C."/>
            <person name="Harrison M."/>
            <person name="Strong C."/>
            <person name="Farmer C."/>
            <person name="Delahaunty K."/>
            <person name="Markovic C."/>
            <person name="Hall O."/>
            <person name="Minx P."/>
            <person name="Tomlinson C."/>
            <person name="Mitreva M."/>
            <person name="Nelson J."/>
            <person name="Hou S."/>
            <person name="Wollam A."/>
            <person name="Pepin K.H."/>
            <person name="Johnson M."/>
            <person name="Bhonagiri V."/>
            <person name="Nash W.E."/>
            <person name="Warren W."/>
            <person name="Chinwalla A."/>
            <person name="Mardis E.R."/>
            <person name="Wilson R.K."/>
        </authorList>
    </citation>
    <scope>NUCLEOTIDE SEQUENCE [LARGE SCALE GENOMIC DNA]</scope>
    <source>
        <strain evidence="1">DSM 14469</strain>
    </source>
</reference>
<evidence type="ECO:0000313" key="1">
    <source>
        <dbReference type="EMBL" id="EET62199.1"/>
    </source>
</evidence>
<protein>
    <recommendedName>
        <fullName evidence="3">Cellobiose phosphorylase</fullName>
    </recommendedName>
</protein>
<proteinExistence type="predicted"/>
<dbReference type="EMBL" id="ACCL02000003">
    <property type="protein sequence ID" value="EET62199.1"/>
    <property type="molecule type" value="Genomic_DNA"/>
</dbReference>
<dbReference type="RefSeq" id="WP_006860660.1">
    <property type="nucleotide sequence ID" value="NZ_ACCL02000003.1"/>
</dbReference>
<evidence type="ECO:0000313" key="2">
    <source>
        <dbReference type="Proteomes" id="UP000005561"/>
    </source>
</evidence>
<organism evidence="1 2">
    <name type="scientific">Marvinbryantia formatexigens DSM 14469</name>
    <dbReference type="NCBI Taxonomy" id="478749"/>
    <lineage>
        <taxon>Bacteria</taxon>
        <taxon>Bacillati</taxon>
        <taxon>Bacillota</taxon>
        <taxon>Clostridia</taxon>
        <taxon>Lachnospirales</taxon>
        <taxon>Lachnospiraceae</taxon>
        <taxon>Marvinbryantia</taxon>
    </lineage>
</organism>
<name>C6LB68_9FIRM</name>
<gene>
    <name evidence="1" type="ORF">BRYFOR_05863</name>
</gene>